<dbReference type="Pfam" id="PF21196">
    <property type="entry name" value="PcrA_UvrD_tudor"/>
    <property type="match status" value="1"/>
</dbReference>
<gene>
    <name evidence="2" type="ORF">SAMN04489834_0141</name>
</gene>
<reference evidence="3" key="1">
    <citation type="submission" date="2016-10" db="EMBL/GenBank/DDBJ databases">
        <authorList>
            <person name="Varghese N."/>
            <person name="Submissions S."/>
        </authorList>
    </citation>
    <scope>NUCLEOTIDE SEQUENCE [LARGE SCALE GENOMIC DNA]</scope>
    <source>
        <strain evidence="3">DSM 21772</strain>
    </source>
</reference>
<feature type="transmembrane region" description="Helical" evidence="1">
    <location>
        <begin position="198"/>
        <end position="219"/>
    </location>
</feature>
<feature type="transmembrane region" description="Helical" evidence="1">
    <location>
        <begin position="239"/>
        <end position="264"/>
    </location>
</feature>
<evidence type="ECO:0000313" key="3">
    <source>
        <dbReference type="Proteomes" id="UP000181956"/>
    </source>
</evidence>
<dbReference type="OrthoDB" id="5191839at2"/>
<proteinExistence type="predicted"/>
<keyword evidence="1" id="KW-1133">Transmembrane helix</keyword>
<dbReference type="AlphaFoldDB" id="A0A1H1LKT5"/>
<evidence type="ECO:0000256" key="1">
    <source>
        <dbReference type="SAM" id="Phobius"/>
    </source>
</evidence>
<evidence type="ECO:0000313" key="2">
    <source>
        <dbReference type="EMBL" id="SDR75193.1"/>
    </source>
</evidence>
<dbReference type="STRING" id="412690.SAMN04489834_0141"/>
<sequence length="358" mass="39378">MGFAEWLTIVLFVVGIPVAWILGRRNKQRPDLRFAIDQEELIAPEDSLVSGGLGLTFRGAKLQRLCRTYVGVWQKRGDTVRQSDLTAVDPLRIELSLGDSVLSARVVAMSRSQIQPSVRVNQGASKNVATLGFDFLDPKDGFIVEILHEENSPPILTGTLKGGDLREVTGISLSARARARAQMPMKARFGDVYQGRRWLLAMLLLSGLMILGPAVLPFLDIDLGQVVGLEARSNQNAEGVRIVNLIVGGFGIVFILVVYPAMLLSPLFSKFPPSIAKVDQQSSFEWHEERRVAPNPGRYELETIQLAHGDLVRHDTLGVGTVLKVDGTELNRIASVRFDATGVKRLLLRKAPLVKISE</sequence>
<dbReference type="EMBL" id="LT629742">
    <property type="protein sequence ID" value="SDR75193.1"/>
    <property type="molecule type" value="Genomic_DNA"/>
</dbReference>
<protein>
    <submittedName>
        <fullName evidence="2">Uncharacterized protein</fullName>
    </submittedName>
</protein>
<feature type="transmembrane region" description="Helical" evidence="1">
    <location>
        <begin position="6"/>
        <end position="23"/>
    </location>
</feature>
<keyword evidence="3" id="KW-1185">Reference proteome</keyword>
<organism evidence="2 3">
    <name type="scientific">Microterricola viridarii</name>
    <dbReference type="NCBI Taxonomy" id="412690"/>
    <lineage>
        <taxon>Bacteria</taxon>
        <taxon>Bacillati</taxon>
        <taxon>Actinomycetota</taxon>
        <taxon>Actinomycetes</taxon>
        <taxon>Micrococcales</taxon>
        <taxon>Microbacteriaceae</taxon>
        <taxon>Microterricola</taxon>
    </lineage>
</organism>
<accession>A0A1H1LKT5</accession>
<name>A0A1H1LKT5_9MICO</name>
<keyword evidence="1" id="KW-0812">Transmembrane</keyword>
<dbReference type="Proteomes" id="UP000181956">
    <property type="component" value="Chromosome I"/>
</dbReference>
<keyword evidence="1" id="KW-0472">Membrane</keyword>